<sequence>MAHSTLPDDLAQAQYDWGRTYTALAAAHPRGTTALRRRLLHLSNRLFWHPFWSTPAGHPTAARAALSQPVRAHKRGRDAP</sequence>
<protein>
    <submittedName>
        <fullName evidence="1">Uncharacterized protein</fullName>
    </submittedName>
</protein>
<organism evidence="1 2">
    <name type="scientific">Streptomyces agglomeratus</name>
    <dbReference type="NCBI Taxonomy" id="285458"/>
    <lineage>
        <taxon>Bacteria</taxon>
        <taxon>Bacillati</taxon>
        <taxon>Actinomycetota</taxon>
        <taxon>Actinomycetes</taxon>
        <taxon>Kitasatosporales</taxon>
        <taxon>Streptomycetaceae</taxon>
        <taxon>Streptomyces</taxon>
    </lineage>
</organism>
<name>A0A1E5PHR6_9ACTN</name>
<keyword evidence="2" id="KW-1185">Reference proteome</keyword>
<dbReference type="EMBL" id="MEHJ01000001">
    <property type="protein sequence ID" value="OEJ29110.1"/>
    <property type="molecule type" value="Genomic_DNA"/>
</dbReference>
<comment type="caution">
    <text evidence="1">The sequence shown here is derived from an EMBL/GenBank/DDBJ whole genome shotgun (WGS) entry which is preliminary data.</text>
</comment>
<proteinExistence type="predicted"/>
<reference evidence="1 2" key="1">
    <citation type="submission" date="2016-08" db="EMBL/GenBank/DDBJ databases">
        <title>Complete genome sequence of Streptomyces agglomeratus strain 6-3-2, a novel anti-MRSA actinomycete isolated from Wuli of Tebit, China.</title>
        <authorList>
            <person name="Chen X."/>
        </authorList>
    </citation>
    <scope>NUCLEOTIDE SEQUENCE [LARGE SCALE GENOMIC DNA]</scope>
    <source>
        <strain evidence="1 2">6-3-2</strain>
    </source>
</reference>
<dbReference type="OrthoDB" id="4269933at2"/>
<gene>
    <name evidence="1" type="ORF">AS594_36620</name>
</gene>
<accession>A0A1E5PHR6</accession>
<dbReference type="RefSeq" id="WP_069935923.1">
    <property type="nucleotide sequence ID" value="NZ_MEHJ01000001.1"/>
</dbReference>
<evidence type="ECO:0000313" key="2">
    <source>
        <dbReference type="Proteomes" id="UP000095759"/>
    </source>
</evidence>
<evidence type="ECO:0000313" key="1">
    <source>
        <dbReference type="EMBL" id="OEJ29110.1"/>
    </source>
</evidence>
<dbReference type="AlphaFoldDB" id="A0A1E5PHR6"/>
<dbReference type="Proteomes" id="UP000095759">
    <property type="component" value="Unassembled WGS sequence"/>
</dbReference>